<evidence type="ECO:0000256" key="2">
    <source>
        <dbReference type="ARBA" id="ARBA00022692"/>
    </source>
</evidence>
<evidence type="ECO:0000256" key="4">
    <source>
        <dbReference type="ARBA" id="ARBA00023136"/>
    </source>
</evidence>
<dbReference type="PANTHER" id="PTHR32322:SF9">
    <property type="entry name" value="AMINO-ACID METABOLITE EFFLUX PUMP-RELATED"/>
    <property type="match status" value="1"/>
</dbReference>
<dbReference type="InterPro" id="IPR000620">
    <property type="entry name" value="EamA_dom"/>
</dbReference>
<dbReference type="AlphaFoldDB" id="A0A4Y9NXZ1"/>
<protein>
    <submittedName>
        <fullName evidence="7">EamA/RhaT family transporter</fullName>
    </submittedName>
</protein>
<feature type="transmembrane region" description="Helical" evidence="5">
    <location>
        <begin position="157"/>
        <end position="177"/>
    </location>
</feature>
<evidence type="ECO:0000259" key="6">
    <source>
        <dbReference type="Pfam" id="PF00892"/>
    </source>
</evidence>
<evidence type="ECO:0000256" key="3">
    <source>
        <dbReference type="ARBA" id="ARBA00022989"/>
    </source>
</evidence>
<feature type="domain" description="EamA" evidence="6">
    <location>
        <begin position="14"/>
        <end position="145"/>
    </location>
</feature>
<evidence type="ECO:0000313" key="7">
    <source>
        <dbReference type="EMBL" id="TFV71706.1"/>
    </source>
</evidence>
<feature type="transmembrane region" description="Helical" evidence="5">
    <location>
        <begin position="9"/>
        <end position="30"/>
    </location>
</feature>
<dbReference type="RefSeq" id="WP_135165982.1">
    <property type="nucleotide sequence ID" value="NZ_SPQS01000016.1"/>
</dbReference>
<evidence type="ECO:0000256" key="1">
    <source>
        <dbReference type="ARBA" id="ARBA00004141"/>
    </source>
</evidence>
<organism evidence="7 8">
    <name type="scientific">Bradyrhizobium frederickii</name>
    <dbReference type="NCBI Taxonomy" id="2560054"/>
    <lineage>
        <taxon>Bacteria</taxon>
        <taxon>Pseudomonadati</taxon>
        <taxon>Pseudomonadota</taxon>
        <taxon>Alphaproteobacteria</taxon>
        <taxon>Hyphomicrobiales</taxon>
        <taxon>Nitrobacteraceae</taxon>
        <taxon>Bradyrhizobium</taxon>
    </lineage>
</organism>
<feature type="transmembrane region" description="Helical" evidence="5">
    <location>
        <begin position="276"/>
        <end position="295"/>
    </location>
</feature>
<reference evidence="7 8" key="1">
    <citation type="submission" date="2019-03" db="EMBL/GenBank/DDBJ databases">
        <title>Bradyrhizobium strains diversity.</title>
        <authorList>
            <person name="Urquiaga M.C.O."/>
            <person name="Hungria M."/>
            <person name="Delamuta J.R.M."/>
            <person name="Klepa M.S."/>
        </authorList>
    </citation>
    <scope>NUCLEOTIDE SEQUENCE [LARGE SCALE GENOMIC DNA]</scope>
    <source>
        <strain evidence="7 8">CNPSo 3426</strain>
    </source>
</reference>
<comment type="caution">
    <text evidence="7">The sequence shown here is derived from an EMBL/GenBank/DDBJ whole genome shotgun (WGS) entry which is preliminary data.</text>
</comment>
<feature type="transmembrane region" description="Helical" evidence="5">
    <location>
        <begin position="219"/>
        <end position="242"/>
    </location>
</feature>
<dbReference type="SUPFAM" id="SSF103481">
    <property type="entry name" value="Multidrug resistance efflux transporter EmrE"/>
    <property type="match status" value="2"/>
</dbReference>
<dbReference type="InterPro" id="IPR050638">
    <property type="entry name" value="AA-Vitamin_Transporters"/>
</dbReference>
<feature type="transmembrane region" description="Helical" evidence="5">
    <location>
        <begin position="42"/>
        <end position="63"/>
    </location>
</feature>
<keyword evidence="2 5" id="KW-0812">Transmembrane</keyword>
<feature type="domain" description="EamA" evidence="6">
    <location>
        <begin position="160"/>
        <end position="291"/>
    </location>
</feature>
<dbReference type="Pfam" id="PF00892">
    <property type="entry name" value="EamA"/>
    <property type="match status" value="2"/>
</dbReference>
<proteinExistence type="predicted"/>
<dbReference type="EMBL" id="SPQS01000016">
    <property type="protein sequence ID" value="TFV71706.1"/>
    <property type="molecule type" value="Genomic_DNA"/>
</dbReference>
<feature type="transmembrane region" description="Helical" evidence="5">
    <location>
        <begin position="99"/>
        <end position="119"/>
    </location>
</feature>
<feature type="transmembrane region" description="Helical" evidence="5">
    <location>
        <begin position="75"/>
        <end position="93"/>
    </location>
</feature>
<dbReference type="InterPro" id="IPR037185">
    <property type="entry name" value="EmrE-like"/>
</dbReference>
<evidence type="ECO:0000256" key="5">
    <source>
        <dbReference type="SAM" id="Phobius"/>
    </source>
</evidence>
<dbReference type="Proteomes" id="UP000297700">
    <property type="component" value="Unassembled WGS sequence"/>
</dbReference>
<accession>A0A4Y9NXZ1</accession>
<comment type="subcellular location">
    <subcellularLocation>
        <location evidence="1">Membrane</location>
        <topology evidence="1">Multi-pass membrane protein</topology>
    </subcellularLocation>
</comment>
<keyword evidence="4 5" id="KW-0472">Membrane</keyword>
<feature type="transmembrane region" description="Helical" evidence="5">
    <location>
        <begin position="189"/>
        <end position="207"/>
    </location>
</feature>
<dbReference type="PANTHER" id="PTHR32322">
    <property type="entry name" value="INNER MEMBRANE TRANSPORTER"/>
    <property type="match status" value="1"/>
</dbReference>
<dbReference type="GO" id="GO:0016020">
    <property type="term" value="C:membrane"/>
    <property type="evidence" value="ECO:0007669"/>
    <property type="project" value="UniProtKB-SubCell"/>
</dbReference>
<name>A0A4Y9NXZ1_9BRAD</name>
<gene>
    <name evidence="7" type="ORF">E4K64_25605</name>
</gene>
<sequence>MDIRQDTNIAAELALLVALATLWGGSYTLIKLGVATIPPITLIAARTTIAGLLLLAVMWARGIKMPSDAATWRRFAFQAVLNSVVPWTLIAWGERHVDAALATILNSAAPIFTFLLTAVVTRHEATSPRKLFGVVAGMAGICLIVGVDAFHDIDGGLLAEAAIVAATICYACAAIFGRSFGGLDPMAPAAGSLLAGAAVLIPASLAVEQPWTLSPSLSSVLALLALAVFSTAAAFAIYFRLIQTLGSVGTTAQAYLRVPIGVAISVAFLGESLSPTAWIGLACVVLGVAAMTIPARRLASGKPS</sequence>
<feature type="transmembrane region" description="Helical" evidence="5">
    <location>
        <begin position="254"/>
        <end position="270"/>
    </location>
</feature>
<feature type="transmembrane region" description="Helical" evidence="5">
    <location>
        <begin position="131"/>
        <end position="151"/>
    </location>
</feature>
<keyword evidence="3 5" id="KW-1133">Transmembrane helix</keyword>
<evidence type="ECO:0000313" key="8">
    <source>
        <dbReference type="Proteomes" id="UP000297700"/>
    </source>
</evidence>